<protein>
    <submittedName>
        <fullName evidence="1">Commd1 containing protein</fullName>
    </submittedName>
</protein>
<name>A0A8S5V6F3_9CAUD</name>
<proteinExistence type="predicted"/>
<organism evidence="1">
    <name type="scientific">Myoviridae sp. ctRci5</name>
    <dbReference type="NCBI Taxonomy" id="2825105"/>
    <lineage>
        <taxon>Viruses</taxon>
        <taxon>Duplodnaviria</taxon>
        <taxon>Heunggongvirae</taxon>
        <taxon>Uroviricota</taxon>
        <taxon>Caudoviricetes</taxon>
    </lineage>
</organism>
<accession>A0A8S5V6F3</accession>
<evidence type="ECO:0000313" key="1">
    <source>
        <dbReference type="EMBL" id="DAG02328.1"/>
    </source>
</evidence>
<reference evidence="1" key="1">
    <citation type="journal article" date="2021" name="Proc. Natl. Acad. Sci. U.S.A.">
        <title>A Catalog of Tens of Thousands of Viruses from Human Metagenomes Reveals Hidden Associations with Chronic Diseases.</title>
        <authorList>
            <person name="Tisza M.J."/>
            <person name="Buck C.B."/>
        </authorList>
    </citation>
    <scope>NUCLEOTIDE SEQUENCE</scope>
    <source>
        <strain evidence="1">CtRci5</strain>
    </source>
</reference>
<dbReference type="EMBL" id="BK016208">
    <property type="protein sequence ID" value="DAG02328.1"/>
    <property type="molecule type" value="Genomic_DNA"/>
</dbReference>
<sequence length="65" mass="7401">MNILEALALIALLLVLAWMLPEAAEDLEFDPHSAAHEAWVREQCARPDLTADQIQSCKNFWESHK</sequence>